<gene>
    <name evidence="1" type="ORF">E2C01_006776</name>
</gene>
<sequence length="142" mass="15754">MHYSQPVTRWRLECGSGEGERGSWSGWVRCSPEGSDSVTCGGRRTSIIKQAGLLPLAPSYYWRQLSAYTLAPLRPRLKGDSGLPEKRMHAPRLFLSLLLLARIVVTESRGGKGQRDVMTTLTHIPLENLQPQHKTSSLATTP</sequence>
<dbReference type="EMBL" id="VSRR010000323">
    <property type="protein sequence ID" value="MPC14023.1"/>
    <property type="molecule type" value="Genomic_DNA"/>
</dbReference>
<proteinExistence type="predicted"/>
<organism evidence="1 2">
    <name type="scientific">Portunus trituberculatus</name>
    <name type="common">Swimming crab</name>
    <name type="synonym">Neptunus trituberculatus</name>
    <dbReference type="NCBI Taxonomy" id="210409"/>
    <lineage>
        <taxon>Eukaryota</taxon>
        <taxon>Metazoa</taxon>
        <taxon>Ecdysozoa</taxon>
        <taxon>Arthropoda</taxon>
        <taxon>Crustacea</taxon>
        <taxon>Multicrustacea</taxon>
        <taxon>Malacostraca</taxon>
        <taxon>Eumalacostraca</taxon>
        <taxon>Eucarida</taxon>
        <taxon>Decapoda</taxon>
        <taxon>Pleocyemata</taxon>
        <taxon>Brachyura</taxon>
        <taxon>Eubrachyura</taxon>
        <taxon>Portunoidea</taxon>
        <taxon>Portunidae</taxon>
        <taxon>Portuninae</taxon>
        <taxon>Portunus</taxon>
    </lineage>
</organism>
<accession>A0A5B7D2R1</accession>
<dbReference type="AlphaFoldDB" id="A0A5B7D2R1"/>
<evidence type="ECO:0000313" key="2">
    <source>
        <dbReference type="Proteomes" id="UP000324222"/>
    </source>
</evidence>
<keyword evidence="2" id="KW-1185">Reference proteome</keyword>
<dbReference type="Proteomes" id="UP000324222">
    <property type="component" value="Unassembled WGS sequence"/>
</dbReference>
<comment type="caution">
    <text evidence="1">The sequence shown here is derived from an EMBL/GenBank/DDBJ whole genome shotgun (WGS) entry which is preliminary data.</text>
</comment>
<evidence type="ECO:0000313" key="1">
    <source>
        <dbReference type="EMBL" id="MPC14023.1"/>
    </source>
</evidence>
<name>A0A5B7D2R1_PORTR</name>
<protein>
    <submittedName>
        <fullName evidence="1">Uncharacterized protein</fullName>
    </submittedName>
</protein>
<reference evidence="1 2" key="1">
    <citation type="submission" date="2019-05" db="EMBL/GenBank/DDBJ databases">
        <title>Another draft genome of Portunus trituberculatus and its Hox gene families provides insights of decapod evolution.</title>
        <authorList>
            <person name="Jeong J.-H."/>
            <person name="Song I."/>
            <person name="Kim S."/>
            <person name="Choi T."/>
            <person name="Kim D."/>
            <person name="Ryu S."/>
            <person name="Kim W."/>
        </authorList>
    </citation>
    <scope>NUCLEOTIDE SEQUENCE [LARGE SCALE GENOMIC DNA]</scope>
    <source>
        <tissue evidence="1">Muscle</tissue>
    </source>
</reference>